<dbReference type="InterPro" id="IPR015943">
    <property type="entry name" value="WD40/YVTN_repeat-like_dom_sf"/>
</dbReference>
<feature type="compositionally biased region" description="Polar residues" evidence="7">
    <location>
        <begin position="10"/>
        <end position="23"/>
    </location>
</feature>
<dbReference type="PROSITE" id="PS50082">
    <property type="entry name" value="WD_REPEATS_2"/>
    <property type="match status" value="1"/>
</dbReference>
<keyword evidence="4" id="KW-0498">Mitosis</keyword>
<dbReference type="GeneID" id="94845284"/>
<keyword evidence="2" id="KW-0132">Cell division</keyword>
<evidence type="ECO:0000256" key="2">
    <source>
        <dbReference type="ARBA" id="ARBA00022618"/>
    </source>
</evidence>
<dbReference type="PANTHER" id="PTHR19918:SF8">
    <property type="entry name" value="FI02843P"/>
    <property type="match status" value="1"/>
</dbReference>
<evidence type="ECO:0000313" key="8">
    <source>
        <dbReference type="EMBL" id="OHS97718.1"/>
    </source>
</evidence>
<dbReference type="GO" id="GO:0051301">
    <property type="term" value="P:cell division"/>
    <property type="evidence" value="ECO:0007669"/>
    <property type="project" value="UniProtKB-KW"/>
</dbReference>
<dbReference type="GO" id="GO:1990757">
    <property type="term" value="F:ubiquitin ligase activator activity"/>
    <property type="evidence" value="ECO:0007669"/>
    <property type="project" value="TreeGrafter"/>
</dbReference>
<feature type="repeat" description="WD" evidence="6">
    <location>
        <begin position="336"/>
        <end position="371"/>
    </location>
</feature>
<dbReference type="Gene3D" id="2.130.10.10">
    <property type="entry name" value="YVTN repeat-like/Quinoprotein amine dehydrogenase"/>
    <property type="match status" value="1"/>
</dbReference>
<protein>
    <recommendedName>
        <fullName evidence="10">Anaphase-promoting complex subunit 4 WD40 domain-containing protein</fullName>
    </recommendedName>
</protein>
<dbReference type="EMBL" id="MLAK01001098">
    <property type="protein sequence ID" value="OHS97718.1"/>
    <property type="molecule type" value="Genomic_DNA"/>
</dbReference>
<dbReference type="OrthoDB" id="10263272at2759"/>
<evidence type="ECO:0000313" key="9">
    <source>
        <dbReference type="Proteomes" id="UP000179807"/>
    </source>
</evidence>
<organism evidence="8 9">
    <name type="scientific">Tritrichomonas foetus</name>
    <dbReference type="NCBI Taxonomy" id="1144522"/>
    <lineage>
        <taxon>Eukaryota</taxon>
        <taxon>Metamonada</taxon>
        <taxon>Parabasalia</taxon>
        <taxon>Tritrichomonadida</taxon>
        <taxon>Tritrichomonadidae</taxon>
        <taxon>Tritrichomonas</taxon>
    </lineage>
</organism>
<dbReference type="AlphaFoldDB" id="A0A1J4JEU8"/>
<comment type="caution">
    <text evidence="8">The sequence shown here is derived from an EMBL/GenBank/DDBJ whole genome shotgun (WGS) entry which is preliminary data.</text>
</comment>
<proteinExistence type="predicted"/>
<dbReference type="GO" id="GO:1905786">
    <property type="term" value="P:positive regulation of anaphase-promoting complex-dependent catabolic process"/>
    <property type="evidence" value="ECO:0007669"/>
    <property type="project" value="TreeGrafter"/>
</dbReference>
<name>A0A1J4JEU8_9EUKA</name>
<dbReference type="SMART" id="SM00320">
    <property type="entry name" value="WD40"/>
    <property type="match status" value="5"/>
</dbReference>
<dbReference type="VEuPathDB" id="TrichDB:TRFO_36005"/>
<evidence type="ECO:0000256" key="7">
    <source>
        <dbReference type="SAM" id="MobiDB-lite"/>
    </source>
</evidence>
<dbReference type="Proteomes" id="UP000179807">
    <property type="component" value="Unassembled WGS sequence"/>
</dbReference>
<keyword evidence="5" id="KW-0131">Cell cycle</keyword>
<dbReference type="GO" id="GO:0031145">
    <property type="term" value="P:anaphase-promoting complex-dependent catabolic process"/>
    <property type="evidence" value="ECO:0007669"/>
    <property type="project" value="TreeGrafter"/>
</dbReference>
<evidence type="ECO:0000256" key="1">
    <source>
        <dbReference type="ARBA" id="ARBA00022574"/>
    </source>
</evidence>
<evidence type="ECO:0000256" key="6">
    <source>
        <dbReference type="PROSITE-ProRule" id="PRU00221"/>
    </source>
</evidence>
<dbReference type="Pfam" id="PF00400">
    <property type="entry name" value="WD40"/>
    <property type="match status" value="3"/>
</dbReference>
<dbReference type="RefSeq" id="XP_068350855.1">
    <property type="nucleotide sequence ID" value="XM_068510580.1"/>
</dbReference>
<keyword evidence="9" id="KW-1185">Reference proteome</keyword>
<dbReference type="InterPro" id="IPR036322">
    <property type="entry name" value="WD40_repeat_dom_sf"/>
</dbReference>
<dbReference type="GO" id="GO:0010997">
    <property type="term" value="F:anaphase-promoting complex binding"/>
    <property type="evidence" value="ECO:0007669"/>
    <property type="project" value="InterPro"/>
</dbReference>
<keyword evidence="3" id="KW-0677">Repeat</keyword>
<feature type="region of interest" description="Disordered" evidence="7">
    <location>
        <begin position="373"/>
        <end position="392"/>
    </location>
</feature>
<dbReference type="SUPFAM" id="SSF50978">
    <property type="entry name" value="WD40 repeat-like"/>
    <property type="match status" value="1"/>
</dbReference>
<evidence type="ECO:0000256" key="3">
    <source>
        <dbReference type="ARBA" id="ARBA00022737"/>
    </source>
</evidence>
<evidence type="ECO:0000256" key="4">
    <source>
        <dbReference type="ARBA" id="ARBA00022776"/>
    </source>
</evidence>
<reference evidence="8" key="1">
    <citation type="submission" date="2016-10" db="EMBL/GenBank/DDBJ databases">
        <authorList>
            <person name="Benchimol M."/>
            <person name="Almeida L.G."/>
            <person name="Vasconcelos A.T."/>
            <person name="Perreira-Neves A."/>
            <person name="Rosa I.A."/>
            <person name="Tasca T."/>
            <person name="Bogo M.R."/>
            <person name="de Souza W."/>
        </authorList>
    </citation>
    <scope>NUCLEOTIDE SEQUENCE [LARGE SCALE GENOMIC DNA]</scope>
    <source>
        <strain evidence="8">K</strain>
    </source>
</reference>
<evidence type="ECO:0000256" key="5">
    <source>
        <dbReference type="ARBA" id="ARBA00023306"/>
    </source>
</evidence>
<feature type="region of interest" description="Disordered" evidence="7">
    <location>
        <begin position="1"/>
        <end position="35"/>
    </location>
</feature>
<dbReference type="InterPro" id="IPR001680">
    <property type="entry name" value="WD40_rpt"/>
</dbReference>
<gene>
    <name evidence="8" type="ORF">TRFO_36005</name>
</gene>
<accession>A0A1J4JEU8</accession>
<evidence type="ECO:0008006" key="10">
    <source>
        <dbReference type="Google" id="ProtNLM"/>
    </source>
</evidence>
<keyword evidence="1 6" id="KW-0853">WD repeat</keyword>
<dbReference type="PANTHER" id="PTHR19918">
    <property type="entry name" value="CELL DIVISION CYCLE 20 CDC20 FIZZY -RELATED"/>
    <property type="match status" value="1"/>
</dbReference>
<dbReference type="InterPro" id="IPR033010">
    <property type="entry name" value="Cdc20/Fizzy"/>
</dbReference>
<dbReference type="GO" id="GO:0005680">
    <property type="term" value="C:anaphase-promoting complex"/>
    <property type="evidence" value="ECO:0007669"/>
    <property type="project" value="TreeGrafter"/>
</dbReference>
<sequence>MNFKGRHSSIYKSPTTSALSNSIKPMDPTILQTTTRNKSPCNKDRFFCSSNNQKSPSIKPSMGENVTAEYTKVPCHAIPRKKIVPIITDKILDAPDVTDDFPSKLIDFSNTGLLAVALGTAVYVCNDDIVTELMQRRTIINSVCWWKDQVVLSGNGKIELWDYQQRIPIRAFESHVNKCVAIASHKNKLATAGYDGIVRVYDYRTDNIIYEYQAHHGEIYDIQFSIDGTQIASCGADCSTVVMSNNRRKMRYHFKSEIQSVSWMPQGILLTGGNDENGTIQQIHTRGNDENRITAISGSPIGKVAWTENWGTVVSHQGSSGIWELWTSDLHRLAKYQCHKKPIMSLAASNDGSHVATISLDETLRIYELSTSIRGSPRGTPTQKTKFHSTPINSPVQKDKVSFYANLR</sequence>